<name>A0A240EBM3_9GAMM</name>
<evidence type="ECO:0000313" key="3">
    <source>
        <dbReference type="EMBL" id="SNX45589.1"/>
    </source>
</evidence>
<dbReference type="InterPro" id="IPR012373">
    <property type="entry name" value="Ferrdict_sens_TM"/>
</dbReference>
<evidence type="ECO:0000313" key="4">
    <source>
        <dbReference type="Proteomes" id="UP000219042"/>
    </source>
</evidence>
<dbReference type="Gene3D" id="3.55.50.30">
    <property type="match status" value="1"/>
</dbReference>
<dbReference type="InterPro" id="IPR006860">
    <property type="entry name" value="FecR"/>
</dbReference>
<protein>
    <submittedName>
        <fullName evidence="3">FecR family protein</fullName>
    </submittedName>
</protein>
<dbReference type="OrthoDB" id="1099576at2"/>
<dbReference type="PANTHER" id="PTHR30273:SF2">
    <property type="entry name" value="PROTEIN FECR"/>
    <property type="match status" value="1"/>
</dbReference>
<sequence>MTTKQSIDPDILEKAADWLVLLHSGEMTEQQQLDFQQWQQQHPDHQLAIERAMRFNQNFAALPDHLDAKQLLQSKASLQQSMVKKFIWILSPVVTAWLAYQYLPWQLWQADLSSKTGEIRSITLEDGSTLTLASNSHVNLEFDQHTRKLELVEGEIYIQTAPQPAQSYRPFIVHTINGTIQALGTQFNVRQDDKNTNTLVDVYQHAVAIQPTKQVNKTILQQGEMAQFDRNDIQGVEKLQQIQPYWTQHLLVVENQSLDQVLAEIYRYQKGQYFIENTAKNIKVSGVFSLKNPKQSIETLAQTYDLKLNYYSEYVLYIKKEQ</sequence>
<accession>A0A240EBM3</accession>
<dbReference type="PANTHER" id="PTHR30273">
    <property type="entry name" value="PERIPLASMIC SIGNAL SENSOR AND SIGMA FACTOR ACTIVATOR FECR-RELATED"/>
    <property type="match status" value="1"/>
</dbReference>
<feature type="domain" description="FecR N-terminal" evidence="2">
    <location>
        <begin position="14"/>
        <end position="54"/>
    </location>
</feature>
<dbReference type="GO" id="GO:0016989">
    <property type="term" value="F:sigma factor antagonist activity"/>
    <property type="evidence" value="ECO:0007669"/>
    <property type="project" value="TreeGrafter"/>
</dbReference>
<gene>
    <name evidence="3" type="ORF">SAMN05421731_105143</name>
</gene>
<feature type="domain" description="FecR protein" evidence="1">
    <location>
        <begin position="111"/>
        <end position="200"/>
    </location>
</feature>
<dbReference type="Pfam" id="PF04773">
    <property type="entry name" value="FecR"/>
    <property type="match status" value="1"/>
</dbReference>
<dbReference type="RefSeq" id="WP_097079359.1">
    <property type="nucleotide sequence ID" value="NZ_BAABHT010000005.1"/>
</dbReference>
<evidence type="ECO:0000259" key="2">
    <source>
        <dbReference type="Pfam" id="PF16220"/>
    </source>
</evidence>
<keyword evidence="4" id="KW-1185">Reference proteome</keyword>
<organism evidence="3 4">
    <name type="scientific">Acinetobacter puyangensis</name>
    <dbReference type="NCBI Taxonomy" id="1096779"/>
    <lineage>
        <taxon>Bacteria</taxon>
        <taxon>Pseudomonadati</taxon>
        <taxon>Pseudomonadota</taxon>
        <taxon>Gammaproteobacteria</taxon>
        <taxon>Moraxellales</taxon>
        <taxon>Moraxellaceae</taxon>
        <taxon>Acinetobacter</taxon>
    </lineage>
</organism>
<evidence type="ECO:0000259" key="1">
    <source>
        <dbReference type="Pfam" id="PF04773"/>
    </source>
</evidence>
<dbReference type="Pfam" id="PF16220">
    <property type="entry name" value="DUF4880"/>
    <property type="match status" value="1"/>
</dbReference>
<dbReference type="Gene3D" id="2.60.120.1440">
    <property type="match status" value="1"/>
</dbReference>
<reference evidence="4" key="1">
    <citation type="submission" date="2016-09" db="EMBL/GenBank/DDBJ databases">
        <authorList>
            <person name="Varghese N."/>
            <person name="Submissions S."/>
        </authorList>
    </citation>
    <scope>NUCLEOTIDE SEQUENCE [LARGE SCALE GENOMIC DNA]</scope>
    <source>
        <strain evidence="4">ANC 4466</strain>
    </source>
</reference>
<dbReference type="PIRSF" id="PIRSF018266">
    <property type="entry name" value="FecR"/>
    <property type="match status" value="1"/>
</dbReference>
<dbReference type="InterPro" id="IPR032623">
    <property type="entry name" value="FecR_N"/>
</dbReference>
<proteinExistence type="predicted"/>
<dbReference type="AlphaFoldDB" id="A0A240EBM3"/>
<dbReference type="EMBL" id="OANT01000005">
    <property type="protein sequence ID" value="SNX45589.1"/>
    <property type="molecule type" value="Genomic_DNA"/>
</dbReference>
<dbReference type="Proteomes" id="UP000219042">
    <property type="component" value="Unassembled WGS sequence"/>
</dbReference>